<evidence type="ECO:0000313" key="2">
    <source>
        <dbReference type="Proteomes" id="UP000228711"/>
    </source>
</evidence>
<name>A0A2H0YSH6_9BACT</name>
<organism evidence="1 2">
    <name type="scientific">Candidatus Kerfeldbacteria bacterium CG08_land_8_20_14_0_20_42_7</name>
    <dbReference type="NCBI Taxonomy" id="2014245"/>
    <lineage>
        <taxon>Bacteria</taxon>
        <taxon>Candidatus Kerfeldiibacteriota</taxon>
    </lineage>
</organism>
<reference evidence="2" key="1">
    <citation type="submission" date="2017-09" db="EMBL/GenBank/DDBJ databases">
        <title>Depth-based differentiation of microbial function through sediment-hosted aquifers and enrichment of novel symbionts in the deep terrestrial subsurface.</title>
        <authorList>
            <person name="Probst A.J."/>
            <person name="Ladd B."/>
            <person name="Jarett J.K."/>
            <person name="Geller-Mcgrath D.E."/>
            <person name="Sieber C.M.K."/>
            <person name="Emerson J.B."/>
            <person name="Anantharaman K."/>
            <person name="Thomas B.C."/>
            <person name="Malmstrom R."/>
            <person name="Stieglmeier M."/>
            <person name="Klingl A."/>
            <person name="Woyke T."/>
            <person name="Ryan C.M."/>
            <person name="Banfield J.F."/>
        </authorList>
    </citation>
    <scope>NUCLEOTIDE SEQUENCE [LARGE SCALE GENOMIC DNA]</scope>
</reference>
<accession>A0A2H0YSH6</accession>
<comment type="caution">
    <text evidence="1">The sequence shown here is derived from an EMBL/GenBank/DDBJ whole genome shotgun (WGS) entry which is preliminary data.</text>
</comment>
<gene>
    <name evidence="1" type="ORF">COT25_03140</name>
</gene>
<sequence>LIVRKHFPIIRSGRAQISFGLLILSGHFTTREALEAISGGYKRPNLAETNTLFRLEPELYKTRPIASFCGLEHYQGCERFISYVQANSSGLHLFNNWMGFRRDDGALLVVVPA</sequence>
<dbReference type="Proteomes" id="UP000228711">
    <property type="component" value="Unassembled WGS sequence"/>
</dbReference>
<protein>
    <submittedName>
        <fullName evidence="1">Uncharacterized protein</fullName>
    </submittedName>
</protein>
<dbReference type="AlphaFoldDB" id="A0A2H0YSH6"/>
<proteinExistence type="predicted"/>
<feature type="non-terminal residue" evidence="1">
    <location>
        <position position="1"/>
    </location>
</feature>
<evidence type="ECO:0000313" key="1">
    <source>
        <dbReference type="EMBL" id="PIS41437.1"/>
    </source>
</evidence>
<dbReference type="EMBL" id="PEXV01000105">
    <property type="protein sequence ID" value="PIS41437.1"/>
    <property type="molecule type" value="Genomic_DNA"/>
</dbReference>